<dbReference type="PANTHER" id="PTHR46634:SF3">
    <property type="entry name" value="M REDUCTASE II SUBUNIT GAMMA, PUTATIVE (DUF3741)-RELATED"/>
    <property type="match status" value="1"/>
</dbReference>
<evidence type="ECO:0000313" key="5">
    <source>
        <dbReference type="EMBL" id="JAT42869.1"/>
    </source>
</evidence>
<protein>
    <submittedName>
        <fullName evidence="5">Glutamate--tRNA ligase 1</fullName>
    </submittedName>
</protein>
<feature type="region of interest" description="Disordered" evidence="1">
    <location>
        <begin position="590"/>
        <end position="610"/>
    </location>
</feature>
<feature type="compositionally biased region" description="Basic and acidic residues" evidence="1">
    <location>
        <begin position="555"/>
        <end position="565"/>
    </location>
</feature>
<keyword evidence="5" id="KW-0436">Ligase</keyword>
<reference evidence="5" key="1">
    <citation type="submission" date="2015-07" db="EMBL/GenBank/DDBJ databases">
        <title>Transcriptome Assembly of Anthurium amnicola.</title>
        <authorList>
            <person name="Suzuki J."/>
        </authorList>
    </citation>
    <scope>NUCLEOTIDE SEQUENCE</scope>
</reference>
<dbReference type="Pfam" id="PF12552">
    <property type="entry name" value="DUF3741"/>
    <property type="match status" value="1"/>
</dbReference>
<dbReference type="EMBL" id="GDJX01025067">
    <property type="protein sequence ID" value="JAT42869.1"/>
    <property type="molecule type" value="Transcribed_RNA"/>
</dbReference>
<dbReference type="Pfam" id="PF14383">
    <property type="entry name" value="VARLMGL"/>
    <property type="match status" value="1"/>
</dbReference>
<evidence type="ECO:0000256" key="1">
    <source>
        <dbReference type="SAM" id="MobiDB-lite"/>
    </source>
</evidence>
<feature type="region of interest" description="Disordered" evidence="1">
    <location>
        <begin position="200"/>
        <end position="221"/>
    </location>
</feature>
<proteinExistence type="predicted"/>
<sequence length="964" mass="108307">MNEFQNRKVVRDLQKPIPGCMGRIVNILDLNAGTTGKKMLTDRANRDGSPVRRNRPDIPKKMVDPVALQIEDKPVTYEQKMCASKKGSSGTPMKMLIAQEMSRGTETNQKSPSVVAKLMGLDAIPARQPVPITQRASNECYKHSVYRHDVYPSDLKVSTHCYRQHEDGYFDESTLHDRHPSKYYLDEQKEYKDVYELWQQRSSHKKDHPSSKSHHDDTDDNRMALVRQKFMEAKRLATDQKLLQTKEFQDALEVLNSNRDLFLKFLEEPNSLLSKHLQELRTAATSSQTKRITVLKPSNSVKSDVGMRKQQALEDEHVNKDSLSGSQGFVHPKADNLSQPTRIVVLKPSPRKLQDLKASVGSPTSCRGFLKEREIFKELETAETRSREVAKDITQHMRESLSGNQMDESLFSSVLSHGYIGDDSSFNRSENEFMEDDDGNFSDLEIVTPTSRQSWDYVYRFGSPYSLSSLSQTSYSPESSVIREAKKRLSERWAMVASNGTTQEQKLVRKGSSTLGEMLAISELKKGEGNNVLSGRSWGGEHDMRLPSACSSFSRNEEGNGRSESPKNLLRSKSVPVFSSAYGNIRLNVDGSAPEVNKSNASKDTNRLSGKLSLRGKVSSLFFSRIKRPSREKTATSPPMDTPDRDPSANLESISKSGDFPACAPDNAQLLSQKSEKSTCETSSLPASANDKTKEADLSTEAATTLEEPRAPENSNEIQEQPSPISVLEMHFEDDVNSSSSRSSEGSNLECCQLISRSPPIESVARSMSWNEAGAGTSPLKIPKILSEKGKDEARYSFVKALLSSAGFEDEKFSSVLARWHAPESPLDPLLLDKFMEHEDKEAKCMERRSNQRLLFDCVNTALLDISRTNIWDRMRNVSYTALSDDAPIIEEVWRCIKEWFQGEEKQATSPARNISLMVDRVLRKEMARRGWGEMVPLERDEIGKEIQGKVLDELLEEALDGLL</sequence>
<dbReference type="EMBL" id="GDJX01002033">
    <property type="protein sequence ID" value="JAT65903.1"/>
    <property type="molecule type" value="Transcribed_RNA"/>
</dbReference>
<name>A0A1D1XKH1_9ARAE</name>
<dbReference type="PANTHER" id="PTHR46634">
    <property type="entry name" value="M REDUCTASE II SUBUNIT GAMMA, PUTATIVE (DUF3741)-RELATED"/>
    <property type="match status" value="1"/>
</dbReference>
<dbReference type="InterPro" id="IPR032795">
    <property type="entry name" value="DUF3741-assoc"/>
</dbReference>
<evidence type="ECO:0000313" key="6">
    <source>
        <dbReference type="EMBL" id="JAT65903.1"/>
    </source>
</evidence>
<gene>
    <name evidence="5" type="primary">gltX1_1</name>
    <name evidence="7" type="synonym">gltX1_2</name>
    <name evidence="6" type="synonym">gltX1_3</name>
    <name evidence="6" type="ORF">g.86363</name>
    <name evidence="7" type="ORF">g.86369</name>
    <name evidence="5" type="ORF">g.86372</name>
</gene>
<feature type="domain" description="DUF3741" evidence="2">
    <location>
        <begin position="227"/>
        <end position="271"/>
    </location>
</feature>
<evidence type="ECO:0000259" key="3">
    <source>
        <dbReference type="Pfam" id="PF14309"/>
    </source>
</evidence>
<dbReference type="GO" id="GO:0016874">
    <property type="term" value="F:ligase activity"/>
    <property type="evidence" value="ECO:0007669"/>
    <property type="project" value="UniProtKB-KW"/>
</dbReference>
<feature type="compositionally biased region" description="Basic and acidic residues" evidence="1">
    <location>
        <begin position="208"/>
        <end position="221"/>
    </location>
</feature>
<accession>A0A1D1XKH1</accession>
<evidence type="ECO:0000259" key="2">
    <source>
        <dbReference type="Pfam" id="PF12552"/>
    </source>
</evidence>
<dbReference type="EMBL" id="GDJX01001038">
    <property type="protein sequence ID" value="JAT66898.1"/>
    <property type="molecule type" value="Transcribed_RNA"/>
</dbReference>
<evidence type="ECO:0000259" key="4">
    <source>
        <dbReference type="Pfam" id="PF14383"/>
    </source>
</evidence>
<feature type="domain" description="DUF4378" evidence="3">
    <location>
        <begin position="796"/>
        <end position="958"/>
    </location>
</feature>
<dbReference type="Pfam" id="PF14309">
    <property type="entry name" value="DUF4378"/>
    <property type="match status" value="1"/>
</dbReference>
<feature type="compositionally biased region" description="Polar residues" evidence="1">
    <location>
        <begin position="713"/>
        <end position="722"/>
    </location>
</feature>
<feature type="domain" description="DUF3741" evidence="4">
    <location>
        <begin position="109"/>
        <end position="128"/>
    </location>
</feature>
<organism evidence="5">
    <name type="scientific">Anthurium amnicola</name>
    <dbReference type="NCBI Taxonomy" id="1678845"/>
    <lineage>
        <taxon>Eukaryota</taxon>
        <taxon>Viridiplantae</taxon>
        <taxon>Streptophyta</taxon>
        <taxon>Embryophyta</taxon>
        <taxon>Tracheophyta</taxon>
        <taxon>Spermatophyta</taxon>
        <taxon>Magnoliopsida</taxon>
        <taxon>Liliopsida</taxon>
        <taxon>Araceae</taxon>
        <taxon>Pothoideae</taxon>
        <taxon>Potheae</taxon>
        <taxon>Anthurium</taxon>
    </lineage>
</organism>
<dbReference type="InterPro" id="IPR025486">
    <property type="entry name" value="DUF4378"/>
</dbReference>
<dbReference type="InterPro" id="IPR022212">
    <property type="entry name" value="DUF3741"/>
</dbReference>
<dbReference type="AlphaFoldDB" id="A0A1D1XKH1"/>
<feature type="region of interest" description="Disordered" evidence="1">
    <location>
        <begin position="549"/>
        <end position="570"/>
    </location>
</feature>
<feature type="region of interest" description="Disordered" evidence="1">
    <location>
        <begin position="623"/>
        <end position="722"/>
    </location>
</feature>
<evidence type="ECO:0000313" key="7">
    <source>
        <dbReference type="EMBL" id="JAT66898.1"/>
    </source>
</evidence>